<dbReference type="EnsemblPlants" id="TraesCS1D02G288300.2">
    <property type="protein sequence ID" value="TraesCS1D02G288300.2"/>
    <property type="gene ID" value="TraesCS1D02G288300"/>
</dbReference>
<feature type="compositionally biased region" description="Polar residues" evidence="1">
    <location>
        <begin position="34"/>
        <end position="46"/>
    </location>
</feature>
<protein>
    <submittedName>
        <fullName evidence="2">Uncharacterized protein</fullName>
    </submittedName>
</protein>
<accession>A0A3B5ZXK5</accession>
<reference evidence="2" key="1">
    <citation type="submission" date="2018-08" db="EMBL/GenBank/DDBJ databases">
        <authorList>
            <person name="Rossello M."/>
        </authorList>
    </citation>
    <scope>NUCLEOTIDE SEQUENCE [LARGE SCALE GENOMIC DNA]</scope>
    <source>
        <strain evidence="2">cv. Chinese Spring</strain>
    </source>
</reference>
<evidence type="ECO:0000313" key="3">
    <source>
        <dbReference type="Proteomes" id="UP000019116"/>
    </source>
</evidence>
<gene>
    <name evidence="2" type="primary">LOC123170642</name>
</gene>
<dbReference type="Gramene" id="TraesRN1D0100734500.2">
    <property type="protein sequence ID" value="TraesRN1D0100734500.2"/>
    <property type="gene ID" value="TraesRN1D0100734500"/>
</dbReference>
<organism evidence="2">
    <name type="scientific">Triticum aestivum</name>
    <name type="common">Wheat</name>
    <dbReference type="NCBI Taxonomy" id="4565"/>
    <lineage>
        <taxon>Eukaryota</taxon>
        <taxon>Viridiplantae</taxon>
        <taxon>Streptophyta</taxon>
        <taxon>Embryophyta</taxon>
        <taxon>Tracheophyta</taxon>
        <taxon>Spermatophyta</taxon>
        <taxon>Magnoliopsida</taxon>
        <taxon>Liliopsida</taxon>
        <taxon>Poales</taxon>
        <taxon>Poaceae</taxon>
        <taxon>BOP clade</taxon>
        <taxon>Pooideae</taxon>
        <taxon>Triticodae</taxon>
        <taxon>Triticeae</taxon>
        <taxon>Triticinae</taxon>
        <taxon>Triticum</taxon>
    </lineage>
</organism>
<dbReference type="OrthoDB" id="610394at2759"/>
<dbReference type="Proteomes" id="UP000019116">
    <property type="component" value="Chromosome 1D"/>
</dbReference>
<name>A0A3B5ZXK5_WHEAT</name>
<evidence type="ECO:0000256" key="1">
    <source>
        <dbReference type="SAM" id="MobiDB-lite"/>
    </source>
</evidence>
<proteinExistence type="predicted"/>
<dbReference type="Gramene" id="TraesCS1D02G288300.2">
    <property type="protein sequence ID" value="TraesCS1D02G288300.2"/>
    <property type="gene ID" value="TraesCS1D02G288300"/>
</dbReference>
<dbReference type="Gramene" id="TraesCS1D03G0691400.2">
    <property type="protein sequence ID" value="TraesCS1D03G0691400.2.CDS"/>
    <property type="gene ID" value="TraesCS1D03G0691400"/>
</dbReference>
<dbReference type="PaxDb" id="4565-Traes_1DL_B8D81484D.1"/>
<feature type="region of interest" description="Disordered" evidence="1">
    <location>
        <begin position="31"/>
        <end position="123"/>
    </location>
</feature>
<sequence>MYAVCVHLSGGRKAKPTDAGNIHAPINTFLRPHPSSSEHLATAQDTPQKKQIGGARRRSKVMEYEHQYISSSSLGKEKRPPAKRGQVKLQIARAVSNLVSPSGAADGSKQANRSSFRRETSYN</sequence>
<evidence type="ECO:0000313" key="2">
    <source>
        <dbReference type="EnsemblPlants" id="TraesCS1D02G288300.2"/>
    </source>
</evidence>
<reference evidence="2" key="2">
    <citation type="submission" date="2018-10" db="UniProtKB">
        <authorList>
            <consortium name="EnsemblPlants"/>
        </authorList>
    </citation>
    <scope>IDENTIFICATION</scope>
</reference>
<dbReference type="AlphaFoldDB" id="A0A3B5ZXK5"/>
<keyword evidence="3" id="KW-1185">Reference proteome</keyword>